<gene>
    <name evidence="11" type="ORF">ACFSM5_03860</name>
</gene>
<evidence type="ECO:0000256" key="4">
    <source>
        <dbReference type="ARBA" id="ARBA00022989"/>
    </source>
</evidence>
<proteinExistence type="predicted"/>
<evidence type="ECO:0000259" key="10">
    <source>
        <dbReference type="Pfam" id="PF11412"/>
    </source>
</evidence>
<evidence type="ECO:0000313" key="12">
    <source>
        <dbReference type="Proteomes" id="UP001597295"/>
    </source>
</evidence>
<keyword evidence="12" id="KW-1185">Reference proteome</keyword>
<dbReference type="EMBL" id="JBHUIP010000003">
    <property type="protein sequence ID" value="MFD2262010.1"/>
    <property type="molecule type" value="Genomic_DNA"/>
</dbReference>
<comment type="caution">
    <text evidence="11">The sequence shown here is derived from an EMBL/GenBank/DDBJ whole genome shotgun (WGS) entry which is preliminary data.</text>
</comment>
<keyword evidence="3" id="KW-0201">Cytochrome c-type biogenesis</keyword>
<feature type="transmembrane region" description="Helical" evidence="7">
    <location>
        <begin position="484"/>
        <end position="503"/>
    </location>
</feature>
<accession>A0ABW5DMQ4</accession>
<dbReference type="InterPro" id="IPR028250">
    <property type="entry name" value="DsbDN"/>
</dbReference>
<feature type="transmembrane region" description="Helical" evidence="7">
    <location>
        <begin position="287"/>
        <end position="311"/>
    </location>
</feature>
<evidence type="ECO:0000256" key="1">
    <source>
        <dbReference type="ARBA" id="ARBA00004141"/>
    </source>
</evidence>
<keyword evidence="6" id="KW-0676">Redox-active center</keyword>
<evidence type="ECO:0000256" key="7">
    <source>
        <dbReference type="SAM" id="Phobius"/>
    </source>
</evidence>
<protein>
    <submittedName>
        <fullName evidence="11">Protein-disulfide reductase DsbD family protein</fullName>
    </submittedName>
</protein>
<feature type="domain" description="Cytochrome C biogenesis protein transmembrane" evidence="9">
    <location>
        <begin position="290"/>
        <end position="503"/>
    </location>
</feature>
<dbReference type="InterPro" id="IPR036249">
    <property type="entry name" value="Thioredoxin-like_sf"/>
</dbReference>
<dbReference type="InterPro" id="IPR017937">
    <property type="entry name" value="Thioredoxin_CS"/>
</dbReference>
<feature type="chain" id="PRO_5047148371" evidence="8">
    <location>
        <begin position="27"/>
        <end position="677"/>
    </location>
</feature>
<name>A0ABW5DMQ4_9PROT</name>
<reference evidence="12" key="1">
    <citation type="journal article" date="2019" name="Int. J. Syst. Evol. Microbiol.">
        <title>The Global Catalogue of Microorganisms (GCM) 10K type strain sequencing project: providing services to taxonomists for standard genome sequencing and annotation.</title>
        <authorList>
            <consortium name="The Broad Institute Genomics Platform"/>
            <consortium name="The Broad Institute Genome Sequencing Center for Infectious Disease"/>
            <person name="Wu L."/>
            <person name="Ma J."/>
        </authorList>
    </citation>
    <scope>NUCLEOTIDE SEQUENCE [LARGE SCALE GENOMIC DNA]</scope>
    <source>
        <strain evidence="12">CGMCC 1.19062</strain>
    </source>
</reference>
<dbReference type="RefSeq" id="WP_379874920.1">
    <property type="nucleotide sequence ID" value="NZ_JBHUIP010000003.1"/>
</dbReference>
<dbReference type="Pfam" id="PF13899">
    <property type="entry name" value="Thioredoxin_7"/>
    <property type="match status" value="1"/>
</dbReference>
<evidence type="ECO:0000256" key="3">
    <source>
        <dbReference type="ARBA" id="ARBA00022748"/>
    </source>
</evidence>
<feature type="transmembrane region" description="Helical" evidence="7">
    <location>
        <begin position="535"/>
        <end position="555"/>
    </location>
</feature>
<dbReference type="SUPFAM" id="SSF52833">
    <property type="entry name" value="Thioredoxin-like"/>
    <property type="match status" value="1"/>
</dbReference>
<feature type="transmembrane region" description="Helical" evidence="7">
    <location>
        <begin position="372"/>
        <end position="395"/>
    </location>
</feature>
<evidence type="ECO:0000313" key="11">
    <source>
        <dbReference type="EMBL" id="MFD2262010.1"/>
    </source>
</evidence>
<dbReference type="InterPro" id="IPR003834">
    <property type="entry name" value="Cyt_c_assmbl_TM_dom"/>
</dbReference>
<dbReference type="PANTHER" id="PTHR32234">
    <property type="entry name" value="THIOL:DISULFIDE INTERCHANGE PROTEIN DSBD"/>
    <property type="match status" value="1"/>
</dbReference>
<keyword evidence="8" id="KW-0732">Signal</keyword>
<dbReference type="CDD" id="cd02953">
    <property type="entry name" value="DsbDgamma"/>
    <property type="match status" value="1"/>
</dbReference>
<organism evidence="11 12">
    <name type="scientific">Lacibacterium aquatile</name>
    <dbReference type="NCBI Taxonomy" id="1168082"/>
    <lineage>
        <taxon>Bacteria</taxon>
        <taxon>Pseudomonadati</taxon>
        <taxon>Pseudomonadota</taxon>
        <taxon>Alphaproteobacteria</taxon>
        <taxon>Rhodospirillales</taxon>
        <taxon>Rhodospirillaceae</taxon>
    </lineage>
</organism>
<feature type="transmembrane region" description="Helical" evidence="7">
    <location>
        <begin position="415"/>
        <end position="443"/>
    </location>
</feature>
<dbReference type="Pfam" id="PF02683">
    <property type="entry name" value="DsbD_TM"/>
    <property type="match status" value="1"/>
</dbReference>
<dbReference type="Proteomes" id="UP001597295">
    <property type="component" value="Unassembled WGS sequence"/>
</dbReference>
<dbReference type="Gene3D" id="3.40.30.10">
    <property type="entry name" value="Glutaredoxin"/>
    <property type="match status" value="1"/>
</dbReference>
<feature type="signal peptide" evidence="8">
    <location>
        <begin position="1"/>
        <end position="26"/>
    </location>
</feature>
<keyword evidence="2 7" id="KW-0812">Transmembrane</keyword>
<evidence type="ECO:0000256" key="8">
    <source>
        <dbReference type="SAM" id="SignalP"/>
    </source>
</evidence>
<evidence type="ECO:0000259" key="9">
    <source>
        <dbReference type="Pfam" id="PF02683"/>
    </source>
</evidence>
<evidence type="ECO:0000256" key="6">
    <source>
        <dbReference type="ARBA" id="ARBA00023284"/>
    </source>
</evidence>
<evidence type="ECO:0000256" key="2">
    <source>
        <dbReference type="ARBA" id="ARBA00022692"/>
    </source>
</evidence>
<evidence type="ECO:0000256" key="5">
    <source>
        <dbReference type="ARBA" id="ARBA00023136"/>
    </source>
</evidence>
<feature type="transmembrane region" description="Helical" evidence="7">
    <location>
        <begin position="449"/>
        <end position="472"/>
    </location>
</feature>
<comment type="subcellular location">
    <subcellularLocation>
        <location evidence="1">Membrane</location>
        <topology evidence="1">Multi-pass membrane protein</topology>
    </subcellularLocation>
</comment>
<feature type="transmembrane region" description="Helical" evidence="7">
    <location>
        <begin position="509"/>
        <end position="528"/>
    </location>
</feature>
<dbReference type="InterPro" id="IPR035671">
    <property type="entry name" value="DsbD_gamma"/>
</dbReference>
<keyword evidence="4 7" id="KW-1133">Transmembrane helix</keyword>
<sequence length="677" mass="69291">MGVAIVKRLRAILVTFMSLVTLPVFAASSPWVGDNNAAVRLISAVDAVGSAGRIDLGLEFRFAPGWHGYWRSPGEAGLPPTADWSASRNLTSAFLAFPAPERASLLGIETFAYSKAVVMPVTATLETPGVAVEAVVTVDYLACAEICVPYQAELRLALSDGVVGPSKEAARLGEFTRLVPGPLEAYGLGLQSVVVGRDGGVDKLEVRIAGGRLSNPDLILEAPSNIGGTVPVMRRDGEDTVLTLALKGGTAADLVGKPITLTLIDGETLAEISALPVEGPVGSPPDWTGLIAIALLGGLILNLMPCVLPVLSLKLLSVVGAASEGAGAVRRGFLATSAGILVSFLALAGAVIGLKAAGLSVGWGIQFQQPVFLAGMAALVTLFTASLFGWVEILLPARLAGLGGARAKNPLLDQFLTGVVATLLATPCSAPFVGTAVGFAMAGSSGETLTIFTALAVGFAAPYLLVAAVPALARLMPRPGRWMLTLRVILGFGLLGTAVWLVSVLFATAGGPAALAVAGALVVAGFALKFRLHLAAVLALVFAFLGPLALPPVAVTTRPDALWQPWSAAAVAPLVAEGRVVLVDVTADWCLTCKVNKAAVLDRGAVAAKLASGEILGLKADWTRPDPAISAFLAQHGRYGIPFNIVYGPGAPGGITLPELLTEGAVIDALSRAAAPR</sequence>
<feature type="domain" description="Thiol:disulfide interchange protein DsbD N-terminal" evidence="10">
    <location>
        <begin position="50"/>
        <end position="155"/>
    </location>
</feature>
<dbReference type="PROSITE" id="PS00194">
    <property type="entry name" value="THIOREDOXIN_1"/>
    <property type="match status" value="1"/>
</dbReference>
<feature type="transmembrane region" description="Helical" evidence="7">
    <location>
        <begin position="332"/>
        <end position="352"/>
    </location>
</feature>
<dbReference type="Pfam" id="PF11412">
    <property type="entry name" value="DsbD_N"/>
    <property type="match status" value="1"/>
</dbReference>
<keyword evidence="5 7" id="KW-0472">Membrane</keyword>
<dbReference type="PANTHER" id="PTHR32234:SF3">
    <property type="entry name" value="SUPPRESSION OF COPPER SENSITIVITY PROTEIN"/>
    <property type="match status" value="1"/>
</dbReference>